<dbReference type="PANTHER" id="PTHR37835">
    <property type="entry name" value="ALPHA-CLOSTRIPAIN"/>
    <property type="match status" value="1"/>
</dbReference>
<dbReference type="EMBL" id="PFFQ01000038">
    <property type="protein sequence ID" value="PIW16339.1"/>
    <property type="molecule type" value="Genomic_DNA"/>
</dbReference>
<comment type="caution">
    <text evidence="2">The sequence shown here is derived from an EMBL/GenBank/DDBJ whole genome shotgun (WGS) entry which is preliminary data.</text>
</comment>
<dbReference type="Pfam" id="PF03415">
    <property type="entry name" value="Peptidase_C11"/>
    <property type="match status" value="1"/>
</dbReference>
<dbReference type="InterPro" id="IPR005077">
    <property type="entry name" value="Peptidase_C11"/>
</dbReference>
<evidence type="ECO:0000313" key="3">
    <source>
        <dbReference type="Proteomes" id="UP000231019"/>
    </source>
</evidence>
<reference evidence="2 3" key="1">
    <citation type="submission" date="2017-09" db="EMBL/GenBank/DDBJ databases">
        <title>Depth-based differentiation of microbial function through sediment-hosted aquifers and enrichment of novel symbionts in the deep terrestrial subsurface.</title>
        <authorList>
            <person name="Probst A.J."/>
            <person name="Ladd B."/>
            <person name="Jarett J.K."/>
            <person name="Geller-Mcgrath D.E."/>
            <person name="Sieber C.M."/>
            <person name="Emerson J.B."/>
            <person name="Anantharaman K."/>
            <person name="Thomas B.C."/>
            <person name="Malmstrom R."/>
            <person name="Stieglmeier M."/>
            <person name="Klingl A."/>
            <person name="Woyke T."/>
            <person name="Ryan C.M."/>
            <person name="Banfield J.F."/>
        </authorList>
    </citation>
    <scope>NUCLEOTIDE SEQUENCE [LARGE SCALE GENOMIC DNA]</scope>
    <source>
        <strain evidence="2">CG17_big_fil_post_rev_8_21_14_2_50_48_46</strain>
    </source>
</reference>
<proteinExistence type="predicted"/>
<sequence>MRRGYPMKVFARLSSALLGLTVMVGCSSQTLPLALNPARVPAQLGSMSTRAASPLASSQLMVTDHFTQWIKSQQPSNRQIGAASEEITQGAPVDGQAVDKLPPVQAKPFTYFTYEALDNNLFGDLNRVLDALELVGSNSQMNLLAQTDSYGGGNTARYYISPNKEFNDNAPIVASPYVKLGPDAENSGDPRTLANALNWAYKAYPARYNWLNISSHGMGFAGIAYDDAPEASMNIMSFAQGVRQGMGGKKLDIVSFDACLMATVEVGSELQDVANIMVGSEDSTYYWGHGYAQTMAKIAQNPAAMNPDQIVRSMVLDVHSKGAGNQTLTISATDLRKMSALEPELDLLARALRKALAGPQRANVIRAMQLTREFHLGENIPFRDLNRILNLSKTNIQDPAVAQAADRINNVLFRRGLIMLARQNKLEKGEGRGLSIYLPTDGQGVSQTYRQTRLARSTQWDEFLLDLNAAIATPATR</sequence>
<dbReference type="Proteomes" id="UP000231019">
    <property type="component" value="Unassembled WGS sequence"/>
</dbReference>
<dbReference type="PANTHER" id="PTHR37835:SF1">
    <property type="entry name" value="ALPHA-CLOSTRIPAIN"/>
    <property type="match status" value="1"/>
</dbReference>
<evidence type="ECO:0000256" key="1">
    <source>
        <dbReference type="SAM" id="SignalP"/>
    </source>
</evidence>
<name>A0A2M7G3D2_9BACT</name>
<organism evidence="2 3">
    <name type="scientific">bacterium (Candidatus Blackallbacteria) CG17_big_fil_post_rev_8_21_14_2_50_48_46</name>
    <dbReference type="NCBI Taxonomy" id="2014261"/>
    <lineage>
        <taxon>Bacteria</taxon>
        <taxon>Candidatus Blackallbacteria</taxon>
    </lineage>
</organism>
<dbReference type="Gene3D" id="3.40.50.11970">
    <property type="match status" value="1"/>
</dbReference>
<feature type="signal peptide" evidence="1">
    <location>
        <begin position="1"/>
        <end position="28"/>
    </location>
</feature>
<dbReference type="PROSITE" id="PS51257">
    <property type="entry name" value="PROKAR_LIPOPROTEIN"/>
    <property type="match status" value="1"/>
</dbReference>
<dbReference type="AlphaFoldDB" id="A0A2M7G3D2"/>
<evidence type="ECO:0000313" key="2">
    <source>
        <dbReference type="EMBL" id="PIW16339.1"/>
    </source>
</evidence>
<feature type="chain" id="PRO_5014650024" description="Peptidase C11" evidence="1">
    <location>
        <begin position="29"/>
        <end position="477"/>
    </location>
</feature>
<evidence type="ECO:0008006" key="4">
    <source>
        <dbReference type="Google" id="ProtNLM"/>
    </source>
</evidence>
<keyword evidence="1" id="KW-0732">Signal</keyword>
<protein>
    <recommendedName>
        <fullName evidence="4">Peptidase C11</fullName>
    </recommendedName>
</protein>
<gene>
    <name evidence="2" type="ORF">COW36_13495</name>
</gene>
<accession>A0A2M7G3D2</accession>